<dbReference type="InterPro" id="IPR050158">
    <property type="entry name" value="Ubiquitin_ubiquitin-like"/>
</dbReference>
<evidence type="ECO:0000259" key="1">
    <source>
        <dbReference type="PROSITE" id="PS50053"/>
    </source>
</evidence>
<reference evidence="2" key="1">
    <citation type="submission" date="2022-01" db="EMBL/GenBank/DDBJ databases">
        <authorList>
            <person name="King R."/>
        </authorList>
    </citation>
    <scope>NUCLEOTIDE SEQUENCE</scope>
</reference>
<feature type="domain" description="Ubiquitin-like" evidence="1">
    <location>
        <begin position="64"/>
        <end position="139"/>
    </location>
</feature>
<dbReference type="SMART" id="SM00213">
    <property type="entry name" value="UBQ"/>
    <property type="match status" value="2"/>
</dbReference>
<dbReference type="PRINTS" id="PR00348">
    <property type="entry name" value="UBIQUITIN"/>
</dbReference>
<dbReference type="InterPro" id="IPR029071">
    <property type="entry name" value="Ubiquitin-like_domsf"/>
</dbReference>
<keyword evidence="3" id="KW-1185">Reference proteome</keyword>
<accession>A0A9N9S4H9</accession>
<dbReference type="EMBL" id="OU895879">
    <property type="protein sequence ID" value="CAG9808796.1"/>
    <property type="molecule type" value="Genomic_DNA"/>
</dbReference>
<dbReference type="AlphaFoldDB" id="A0A9N9S4H9"/>
<dbReference type="InterPro" id="IPR019956">
    <property type="entry name" value="Ubiquitin_dom"/>
</dbReference>
<protein>
    <recommendedName>
        <fullName evidence="1">Ubiquitin-like domain-containing protein</fullName>
    </recommendedName>
</protein>
<name>A0A9N9S4H9_9DIPT</name>
<evidence type="ECO:0000313" key="2">
    <source>
        <dbReference type="EMBL" id="CAG9808796.1"/>
    </source>
</evidence>
<feature type="domain" description="Ubiquitin-like" evidence="1">
    <location>
        <begin position="209"/>
        <end position="284"/>
    </location>
</feature>
<dbReference type="Pfam" id="PF00240">
    <property type="entry name" value="ubiquitin"/>
    <property type="match status" value="2"/>
</dbReference>
<sequence>MTNIYVAKRIDKKETVGDLIKQYKGTNADCYDLIKDGVAVLKNKKLKEVGIDGNAKLRFQERLVKFIVRFDNGSSIPIEFGLTKTIKSLKDYLHDVKKVSVDQQRMTFNGRKLNDEMTLNDYNVANDSVLCMNLRNTSSMSMNVDVNYINVKLKLNDTTSISDLIKMWKEADADNYDLVVNGKVVPRNMTLREANVTVNSKLDLQERKISFTVRLCNGTRIRVNLAPSKTILNLKEHLNAVEKYPVCDQRISFNGRDLSDVSTLRDCEIKNDSDVILIGRLYGG</sequence>
<dbReference type="Proteomes" id="UP001153620">
    <property type="component" value="Chromosome 3"/>
</dbReference>
<dbReference type="CDD" id="cd17039">
    <property type="entry name" value="Ubl_ubiquitin_like"/>
    <property type="match status" value="2"/>
</dbReference>
<gene>
    <name evidence="2" type="ORF">CHIRRI_LOCUS11632</name>
</gene>
<dbReference type="SUPFAM" id="SSF54236">
    <property type="entry name" value="Ubiquitin-like"/>
    <property type="match status" value="2"/>
</dbReference>
<dbReference type="PROSITE" id="PS50053">
    <property type="entry name" value="UBIQUITIN_2"/>
    <property type="match status" value="2"/>
</dbReference>
<organism evidence="2 3">
    <name type="scientific">Chironomus riparius</name>
    <dbReference type="NCBI Taxonomy" id="315576"/>
    <lineage>
        <taxon>Eukaryota</taxon>
        <taxon>Metazoa</taxon>
        <taxon>Ecdysozoa</taxon>
        <taxon>Arthropoda</taxon>
        <taxon>Hexapoda</taxon>
        <taxon>Insecta</taxon>
        <taxon>Pterygota</taxon>
        <taxon>Neoptera</taxon>
        <taxon>Endopterygota</taxon>
        <taxon>Diptera</taxon>
        <taxon>Nematocera</taxon>
        <taxon>Chironomoidea</taxon>
        <taxon>Chironomidae</taxon>
        <taxon>Chironominae</taxon>
        <taxon>Chironomus</taxon>
    </lineage>
</organism>
<proteinExistence type="predicted"/>
<evidence type="ECO:0000313" key="3">
    <source>
        <dbReference type="Proteomes" id="UP001153620"/>
    </source>
</evidence>
<reference evidence="2" key="2">
    <citation type="submission" date="2022-10" db="EMBL/GenBank/DDBJ databases">
        <authorList>
            <consortium name="ENA_rothamsted_submissions"/>
            <consortium name="culmorum"/>
            <person name="King R."/>
        </authorList>
    </citation>
    <scope>NUCLEOTIDE SEQUENCE</scope>
</reference>
<dbReference type="InterPro" id="IPR000626">
    <property type="entry name" value="Ubiquitin-like_dom"/>
</dbReference>
<dbReference type="PANTHER" id="PTHR10666">
    <property type="entry name" value="UBIQUITIN"/>
    <property type="match status" value="1"/>
</dbReference>
<dbReference type="OrthoDB" id="756206at2759"/>
<dbReference type="Gene3D" id="3.10.20.90">
    <property type="entry name" value="Phosphatidylinositol 3-kinase Catalytic Subunit, Chain A, domain 1"/>
    <property type="match status" value="2"/>
</dbReference>